<evidence type="ECO:0000256" key="5">
    <source>
        <dbReference type="ARBA" id="ARBA00022833"/>
    </source>
</evidence>
<dbReference type="EMBL" id="CM026431">
    <property type="protein sequence ID" value="KAG0559732.1"/>
    <property type="molecule type" value="Genomic_DNA"/>
</dbReference>
<dbReference type="EMBL" id="CM026431">
    <property type="protein sequence ID" value="KAG0559735.1"/>
    <property type="molecule type" value="Genomic_DNA"/>
</dbReference>
<keyword evidence="3" id="KW-0479">Metal-binding</keyword>
<dbReference type="Proteomes" id="UP000822688">
    <property type="component" value="Chromosome 10"/>
</dbReference>
<sequence length="1038" mass="117151">MESVTEAGEVKDMATEGGQMKATPEGGETKRMPSRSFSRQASSRQFQRSKSILESGSYSRSSSILKSDEVAIETPEPVEEPLVVGFEALRPLDVKPEDPLPADPAGALHGVLENGMRYYVRKNAKPRNRAALGLAVSVGSVFEEDGEQGVAHIVEHLAFSATKDYSDHDLVHFLESIGSKFGPCNNAYTSLEETVYEILVPVDRPEILSKALHILAEFSTEIRASDEDLEKERGAVLEEWRLANNFRGRENKANWKFLMEGSKYADRLPIGEEEVIKSVPGQRVRDFFHTWYRPENMAVVAVGDFSDLEDVVKLINLRFAAKQGHDQGTNRPLTIPRFPVPSHNEPRFLCYQDPEASVSMVTITCKAPRTIARTVQDYREELARWMLLLALDSRLFRVSKQPDAPFFSGVSNTEVLAISTMCNSLEADCCEGGTLQALEQLLTEVARIRLHGFSEREIAVARAETMASLKTTYLQRDQIPSTEWRGNYVEHFLTGSAMPSIEYSSQLRKTLLEDITAEEVQKVAEHFNTTCSCTIKTTEPHAIANVEALKAVVAKVAEMERQGDIATWEEENIPDVLVKELPTPGVITGTNEFPEFDAKEIILSNGMRVCYKCTDFNDDEILIRGFAYGGISEVDEKDHYTCKMGRPIAREIGEYGHKPTVLAELMAGKYVFGSTTLGYYSRTFEADCAKADLEAALQLGHQLFVTEVDPTEAEVKLVMQIYLESIKALQRDPQTRFDDRKRAVNFGDAIFYRGWTPEGLSEVDPKKACQYFSECYKDPSTFTVMLVGAIDTEVALPLILQYLGGIPKPEKPVMHYNPENLSVVPVTPSPQIIREEVRMDMVDARCEVCLTFPIHLDGPDVGTDMEKTDYMCKFLQQKILEVLRFKHGKVYHARVSAFMGGSNPFYYEEIFGHVAVDFSCDPDLPWNLIDITLEEIKRLQEEEVPKQNDDVETVLEIDQREYEISQEDNEYWINRMREAYQSRHFKGDLDETKKARDELRVAVRAETNTESMKESLCRILPLPCTSNYRVLVLLPNDA</sequence>
<dbReference type="Pfam" id="PF05193">
    <property type="entry name" value="Peptidase_M16_C"/>
    <property type="match status" value="2"/>
</dbReference>
<feature type="compositionally biased region" description="Low complexity" evidence="8">
    <location>
        <begin position="34"/>
        <end position="50"/>
    </location>
</feature>
<feature type="domain" description="Peptidase M16 N-terminal" evidence="9">
    <location>
        <begin position="122"/>
        <end position="240"/>
    </location>
</feature>
<feature type="region of interest" description="Disordered" evidence="8">
    <location>
        <begin position="1"/>
        <end position="68"/>
    </location>
</feature>
<dbReference type="Pfam" id="PF00675">
    <property type="entry name" value="Peptidase_M16"/>
    <property type="match status" value="1"/>
</dbReference>
<name>A0A8T0GS01_CERPU</name>
<dbReference type="EMBL" id="CM026431">
    <property type="protein sequence ID" value="KAG0559729.1"/>
    <property type="molecule type" value="Genomic_DNA"/>
</dbReference>
<dbReference type="GO" id="GO:0004222">
    <property type="term" value="F:metalloendopeptidase activity"/>
    <property type="evidence" value="ECO:0007669"/>
    <property type="project" value="InterPro"/>
</dbReference>
<evidence type="ECO:0000256" key="3">
    <source>
        <dbReference type="ARBA" id="ARBA00022723"/>
    </source>
</evidence>
<dbReference type="SUPFAM" id="SSF63411">
    <property type="entry name" value="LuxS/MPP-like metallohydrolase"/>
    <property type="match status" value="3"/>
</dbReference>
<evidence type="ECO:0000256" key="8">
    <source>
        <dbReference type="SAM" id="MobiDB-lite"/>
    </source>
</evidence>
<dbReference type="PANTHER" id="PTHR43690:SF34">
    <property type="entry name" value="ZINC PROTEASE PQQL-LIKE"/>
    <property type="match status" value="1"/>
</dbReference>
<comment type="similarity">
    <text evidence="1 7">Belongs to the peptidase M16 family.</text>
</comment>
<dbReference type="PANTHER" id="PTHR43690">
    <property type="entry name" value="NARDILYSIN"/>
    <property type="match status" value="1"/>
</dbReference>
<evidence type="ECO:0000256" key="2">
    <source>
        <dbReference type="ARBA" id="ARBA00022670"/>
    </source>
</evidence>
<dbReference type="InterPro" id="IPR011249">
    <property type="entry name" value="Metalloenz_LuxS/M16"/>
</dbReference>
<dbReference type="EMBL" id="CM026431">
    <property type="protein sequence ID" value="KAG0559731.1"/>
    <property type="molecule type" value="Genomic_DNA"/>
</dbReference>
<evidence type="ECO:0000313" key="12">
    <source>
        <dbReference type="Proteomes" id="UP000822688"/>
    </source>
</evidence>
<keyword evidence="12" id="KW-1185">Reference proteome</keyword>
<dbReference type="Gene3D" id="3.30.830.10">
    <property type="entry name" value="Metalloenzyme, LuxS/M16 peptidase-like"/>
    <property type="match status" value="3"/>
</dbReference>
<evidence type="ECO:0000259" key="10">
    <source>
        <dbReference type="Pfam" id="PF05193"/>
    </source>
</evidence>
<accession>A0A8T0GS01</accession>
<dbReference type="PROSITE" id="PS00143">
    <property type="entry name" value="INSULINASE"/>
    <property type="match status" value="1"/>
</dbReference>
<feature type="domain" description="Peptidase M16 C-terminal" evidence="10">
    <location>
        <begin position="766"/>
        <end position="947"/>
    </location>
</feature>
<reference evidence="11" key="1">
    <citation type="submission" date="2020-06" db="EMBL/GenBank/DDBJ databases">
        <title>WGS assembly of Ceratodon purpureus strain R40.</title>
        <authorList>
            <person name="Carey S.B."/>
            <person name="Jenkins J."/>
            <person name="Shu S."/>
            <person name="Lovell J.T."/>
            <person name="Sreedasyam A."/>
            <person name="Maumus F."/>
            <person name="Tiley G.P."/>
            <person name="Fernandez-Pozo N."/>
            <person name="Barry K."/>
            <person name="Chen C."/>
            <person name="Wang M."/>
            <person name="Lipzen A."/>
            <person name="Daum C."/>
            <person name="Saski C.A."/>
            <person name="Payton A.C."/>
            <person name="Mcbreen J.C."/>
            <person name="Conrad R.E."/>
            <person name="Kollar L.M."/>
            <person name="Olsson S."/>
            <person name="Huttunen S."/>
            <person name="Landis J.B."/>
            <person name="Wickett N.J."/>
            <person name="Johnson M.G."/>
            <person name="Rensing S.A."/>
            <person name="Grimwood J."/>
            <person name="Schmutz J."/>
            <person name="Mcdaniel S.F."/>
        </authorList>
    </citation>
    <scope>NUCLEOTIDE SEQUENCE</scope>
    <source>
        <strain evidence="11">R40</strain>
    </source>
</reference>
<feature type="domain" description="Peptidase M16 C-terminal" evidence="10">
    <location>
        <begin position="282"/>
        <end position="463"/>
    </location>
</feature>
<dbReference type="InterPro" id="IPR011765">
    <property type="entry name" value="Pept_M16_N"/>
</dbReference>
<protein>
    <submittedName>
        <fullName evidence="11">Uncharacterized protein</fullName>
    </submittedName>
</protein>
<keyword evidence="5" id="KW-0862">Zinc</keyword>
<dbReference type="EMBL" id="CM026431">
    <property type="protein sequence ID" value="KAG0559730.1"/>
    <property type="molecule type" value="Genomic_DNA"/>
</dbReference>
<comment type="caution">
    <text evidence="11">The sequence shown here is derived from an EMBL/GenBank/DDBJ whole genome shotgun (WGS) entry which is preliminary data.</text>
</comment>
<gene>
    <name evidence="11" type="ORF">KC19_10G125800</name>
</gene>
<feature type="compositionally biased region" description="Polar residues" evidence="8">
    <location>
        <begin position="52"/>
        <end position="65"/>
    </location>
</feature>
<dbReference type="AlphaFoldDB" id="A0A8T0GS01"/>
<proteinExistence type="inferred from homology"/>
<evidence type="ECO:0000256" key="7">
    <source>
        <dbReference type="RuleBase" id="RU004447"/>
    </source>
</evidence>
<organism evidence="11 12">
    <name type="scientific">Ceratodon purpureus</name>
    <name type="common">Fire moss</name>
    <name type="synonym">Dicranum purpureum</name>
    <dbReference type="NCBI Taxonomy" id="3225"/>
    <lineage>
        <taxon>Eukaryota</taxon>
        <taxon>Viridiplantae</taxon>
        <taxon>Streptophyta</taxon>
        <taxon>Embryophyta</taxon>
        <taxon>Bryophyta</taxon>
        <taxon>Bryophytina</taxon>
        <taxon>Bryopsida</taxon>
        <taxon>Dicranidae</taxon>
        <taxon>Pseudoditrichales</taxon>
        <taxon>Ditrichaceae</taxon>
        <taxon>Ceratodon</taxon>
    </lineage>
</organism>
<dbReference type="InterPro" id="IPR050626">
    <property type="entry name" value="Peptidase_M16"/>
</dbReference>
<keyword evidence="6" id="KW-0482">Metalloprotease</keyword>
<dbReference type="InterPro" id="IPR001431">
    <property type="entry name" value="Pept_M16_Zn_BS"/>
</dbReference>
<dbReference type="GO" id="GO:0006508">
    <property type="term" value="P:proteolysis"/>
    <property type="evidence" value="ECO:0007669"/>
    <property type="project" value="UniProtKB-KW"/>
</dbReference>
<keyword evidence="4" id="KW-0378">Hydrolase</keyword>
<evidence type="ECO:0000256" key="6">
    <source>
        <dbReference type="ARBA" id="ARBA00023049"/>
    </source>
</evidence>
<evidence type="ECO:0000256" key="1">
    <source>
        <dbReference type="ARBA" id="ARBA00007261"/>
    </source>
</evidence>
<dbReference type="GO" id="GO:0046872">
    <property type="term" value="F:metal ion binding"/>
    <property type="evidence" value="ECO:0007669"/>
    <property type="project" value="UniProtKB-KW"/>
</dbReference>
<dbReference type="InterPro" id="IPR007863">
    <property type="entry name" value="Peptidase_M16_C"/>
</dbReference>
<evidence type="ECO:0000256" key="4">
    <source>
        <dbReference type="ARBA" id="ARBA00022801"/>
    </source>
</evidence>
<evidence type="ECO:0000313" key="11">
    <source>
        <dbReference type="EMBL" id="KAG0559732.1"/>
    </source>
</evidence>
<keyword evidence="2" id="KW-0645">Protease</keyword>
<evidence type="ECO:0000259" key="9">
    <source>
        <dbReference type="Pfam" id="PF00675"/>
    </source>
</evidence>
<dbReference type="EMBL" id="CM026431">
    <property type="protein sequence ID" value="KAG0559725.1"/>
    <property type="molecule type" value="Genomic_DNA"/>
</dbReference>